<comment type="similarity">
    <text evidence="1">Belongs to the carbamoyltransferase HypF family.</text>
</comment>
<evidence type="ECO:0000256" key="1">
    <source>
        <dbReference type="ARBA" id="ARBA00008097"/>
    </source>
</evidence>
<reference evidence="4" key="1">
    <citation type="submission" date="2018-07" db="EMBL/GenBank/DDBJ databases">
        <authorList>
            <person name="Quirk P.G."/>
            <person name="Krulwich T.A."/>
        </authorList>
    </citation>
    <scope>NUCLEOTIDE SEQUENCE</scope>
</reference>
<dbReference type="Gene3D" id="3.30.420.360">
    <property type="match status" value="1"/>
</dbReference>
<dbReference type="AlphaFoldDB" id="A0A380TCN3"/>
<sequence length="371" mass="38532">MAMACAAPLSDTIAAVIALPRPVPAVLGVGAFLKNTLCLADGSQALVTADFGDLATVPAVLAFEAAAEALLARNRARVTQVAHDLHPNFHSTRYAVALAERLGVEATAVQHHHAHVAAVMAEHGCETPVLGLSLDGFGLGPDRDSWGGELLRVDADGCRRVGHLALLPQPGGDRAAREPWRMGAAALHALGRSAEISTRYAALPGAGVVAQMLARSVNCPPTSSCGRLFDAACGLLGIKLIAAFEGEAPMALERLVRRPRVEPSGWRLADGVLDFKPLLARLVDLPAEDGADIFHGTLVAGMAAWVAEAAAATGIRRVVLSGGCFFNRVLTQGLVAALHERDIEALRPIQLSPGDGAISLGQAWVAAMAKG</sequence>
<feature type="domain" description="HypF Kae1-like" evidence="2">
    <location>
        <begin position="24"/>
        <end position="122"/>
    </location>
</feature>
<dbReference type="PANTHER" id="PTHR42959">
    <property type="entry name" value="CARBAMOYLTRANSFERASE"/>
    <property type="match status" value="1"/>
</dbReference>
<dbReference type="InterPro" id="IPR041440">
    <property type="entry name" value="HypF_C"/>
</dbReference>
<dbReference type="Pfam" id="PF17788">
    <property type="entry name" value="HypF_C"/>
    <property type="match status" value="1"/>
</dbReference>
<dbReference type="InterPro" id="IPR055128">
    <property type="entry name" value="HypF_C_2"/>
</dbReference>
<dbReference type="EMBL" id="UIDG01000171">
    <property type="protein sequence ID" value="SUS06210.1"/>
    <property type="molecule type" value="Genomic_DNA"/>
</dbReference>
<feature type="domain" description="Carbamoyltransferase Kae1-like" evidence="3">
    <location>
        <begin position="131"/>
        <end position="362"/>
    </location>
</feature>
<dbReference type="GO" id="GO:0008270">
    <property type="term" value="F:zinc ion binding"/>
    <property type="evidence" value="ECO:0007669"/>
    <property type="project" value="TreeGrafter"/>
</dbReference>
<evidence type="ECO:0000259" key="2">
    <source>
        <dbReference type="Pfam" id="PF17788"/>
    </source>
</evidence>
<evidence type="ECO:0000313" key="4">
    <source>
        <dbReference type="EMBL" id="SUS06210.1"/>
    </source>
</evidence>
<evidence type="ECO:0000259" key="3">
    <source>
        <dbReference type="Pfam" id="PF22521"/>
    </source>
</evidence>
<dbReference type="Gene3D" id="3.30.420.40">
    <property type="match status" value="1"/>
</dbReference>
<dbReference type="GO" id="GO:0051604">
    <property type="term" value="P:protein maturation"/>
    <property type="evidence" value="ECO:0007669"/>
    <property type="project" value="TreeGrafter"/>
</dbReference>
<gene>
    <name evidence="4" type="primary">hypF</name>
    <name evidence="4" type="ORF">DF3PB_2520006</name>
</gene>
<protein>
    <submittedName>
        <fullName evidence="4">Hydrogenase maturation factor</fullName>
    </submittedName>
</protein>
<dbReference type="PANTHER" id="PTHR42959:SF1">
    <property type="entry name" value="CARBAMOYLTRANSFERASE HYPF"/>
    <property type="match status" value="1"/>
</dbReference>
<dbReference type="InterPro" id="IPR051060">
    <property type="entry name" value="Carbamoyltrans_HypF-like"/>
</dbReference>
<organism evidence="4">
    <name type="scientific">metagenome</name>
    <dbReference type="NCBI Taxonomy" id="256318"/>
    <lineage>
        <taxon>unclassified sequences</taxon>
        <taxon>metagenomes</taxon>
    </lineage>
</organism>
<name>A0A380TCN3_9ZZZZ</name>
<proteinExistence type="inferred from homology"/>
<dbReference type="GO" id="GO:0016743">
    <property type="term" value="F:carboxyl- or carbamoyltransferase activity"/>
    <property type="evidence" value="ECO:0007669"/>
    <property type="project" value="TreeGrafter"/>
</dbReference>
<dbReference type="Pfam" id="PF22521">
    <property type="entry name" value="HypF_C_2"/>
    <property type="match status" value="1"/>
</dbReference>
<accession>A0A380TCN3</accession>